<reference evidence="4" key="1">
    <citation type="submission" date="2016-10" db="EMBL/GenBank/DDBJ databases">
        <authorList>
            <person name="Varghese N."/>
            <person name="Submissions S."/>
        </authorList>
    </citation>
    <scope>NUCLEOTIDE SEQUENCE [LARGE SCALE GENOMIC DNA]</scope>
    <source>
        <strain evidence="4">DSM 19110</strain>
    </source>
</reference>
<organism evidence="3 4">
    <name type="scientific">Pedobacter steynii</name>
    <dbReference type="NCBI Taxonomy" id="430522"/>
    <lineage>
        <taxon>Bacteria</taxon>
        <taxon>Pseudomonadati</taxon>
        <taxon>Bacteroidota</taxon>
        <taxon>Sphingobacteriia</taxon>
        <taxon>Sphingobacteriales</taxon>
        <taxon>Sphingobacteriaceae</taxon>
        <taxon>Pedobacter</taxon>
    </lineage>
</organism>
<name>A0A1G9KVA8_9SPHI</name>
<dbReference type="EMBL" id="FNGY01000001">
    <property type="protein sequence ID" value="SDL53494.1"/>
    <property type="molecule type" value="Genomic_DNA"/>
</dbReference>
<dbReference type="Pfam" id="PF07007">
    <property type="entry name" value="LprI"/>
    <property type="match status" value="1"/>
</dbReference>
<sequence length="182" mass="21441">MKIPLLLAIGLFSFSTGMAQVPRQINEQDLIKMKLKIHKTADDQLKKWIAKPEKDNYEDKDFLEFKTDTTKIEQFMKQRLAIDYSTMGMVEAAYDAEQEYDVLLNKYYQQVLKTLQAKDKPLLVEVQKNWLKYRDSERKMNLLLTEDKYSGGGTMQRIILASAYLELTKKRVLELRDYLSRI</sequence>
<feature type="chain" id="PRO_5010190483" description="Lysozyme inhibitor LprI-like N-terminal domain-containing protein" evidence="1">
    <location>
        <begin position="20"/>
        <end position="182"/>
    </location>
</feature>
<protein>
    <recommendedName>
        <fullName evidence="2">Lysozyme inhibitor LprI-like N-terminal domain-containing protein</fullName>
    </recommendedName>
</protein>
<gene>
    <name evidence="3" type="ORF">SAMN05421820_101682</name>
</gene>
<feature type="signal peptide" evidence="1">
    <location>
        <begin position="1"/>
        <end position="19"/>
    </location>
</feature>
<dbReference type="OrthoDB" id="7340239at2"/>
<evidence type="ECO:0000313" key="3">
    <source>
        <dbReference type="EMBL" id="SDL53494.1"/>
    </source>
</evidence>
<evidence type="ECO:0000259" key="2">
    <source>
        <dbReference type="Pfam" id="PF07007"/>
    </source>
</evidence>
<evidence type="ECO:0000313" key="4">
    <source>
        <dbReference type="Proteomes" id="UP000183200"/>
    </source>
</evidence>
<dbReference type="Proteomes" id="UP000183200">
    <property type="component" value="Unassembled WGS sequence"/>
</dbReference>
<keyword evidence="1" id="KW-0732">Signal</keyword>
<dbReference type="Gene3D" id="1.20.1270.180">
    <property type="match status" value="1"/>
</dbReference>
<feature type="domain" description="Lysozyme inhibitor LprI-like N-terminal" evidence="2">
    <location>
        <begin position="85"/>
        <end position="175"/>
    </location>
</feature>
<dbReference type="AlphaFoldDB" id="A0A1G9KVA8"/>
<accession>A0A1G9KVA8</accession>
<dbReference type="InterPro" id="IPR009739">
    <property type="entry name" value="LprI-like_N"/>
</dbReference>
<proteinExistence type="predicted"/>
<evidence type="ECO:0000256" key="1">
    <source>
        <dbReference type="SAM" id="SignalP"/>
    </source>
</evidence>
<keyword evidence="4" id="KW-1185">Reference proteome</keyword>
<dbReference type="RefSeq" id="WP_074604685.1">
    <property type="nucleotide sequence ID" value="NZ_FNGY01000001.1"/>
</dbReference>